<comment type="caution">
    <text evidence="2">The sequence shown here is derived from an EMBL/GenBank/DDBJ whole genome shotgun (WGS) entry which is preliminary data.</text>
</comment>
<reference evidence="2" key="2">
    <citation type="journal article" date="2022" name="Nat. Biotechnol.">
        <title>Carbon-negative production of acetone and isopropanol by gas fermentation at industrial pilot scale.</title>
        <authorList>
            <person name="Liew F.E."/>
            <person name="Nogle R."/>
            <person name="Abdalla T."/>
            <person name="Rasor B.J."/>
            <person name="Canter C."/>
            <person name="Jensen R.O."/>
            <person name="Wang L."/>
            <person name="Strutz J."/>
            <person name="Chirania P."/>
            <person name="De Tissera S."/>
            <person name="Mueller A.P."/>
            <person name="Ruan Z."/>
            <person name="Gao A."/>
            <person name="Tran L."/>
            <person name="Engle N.L."/>
            <person name="Bromley J.C."/>
            <person name="Daniell J."/>
            <person name="Conrado R."/>
            <person name="Tschaplinski T.J."/>
            <person name="Giannone R.J."/>
            <person name="Hettich R.L."/>
            <person name="Karim A.S."/>
            <person name="Simpson S.D."/>
            <person name="Brown S.D."/>
            <person name="Leang C."/>
            <person name="Jewett M.C."/>
            <person name="Kopke M."/>
        </authorList>
    </citation>
    <scope>NUCLEOTIDE SEQUENCE</scope>
    <source>
        <strain evidence="2">DJ015</strain>
    </source>
</reference>
<organism evidence="2 3">
    <name type="scientific">Clostridium beijerinckii</name>
    <name type="common">Clostridium MP</name>
    <dbReference type="NCBI Taxonomy" id="1520"/>
    <lineage>
        <taxon>Bacteria</taxon>
        <taxon>Bacillati</taxon>
        <taxon>Bacillota</taxon>
        <taxon>Clostridia</taxon>
        <taxon>Eubacteriales</taxon>
        <taxon>Clostridiaceae</taxon>
        <taxon>Clostridium</taxon>
    </lineage>
</organism>
<name>A0AAW3WI36_CLOBE</name>
<sequence length="251" mass="27837">MTEYIKVKRAGLNLAGIIEKPELKDGEKCPLVIIMHGFTSDYQCPLLVKISDELLKNGIASLRFDFNGHGESDGLFEDMTVMSEVEDAREILRYAKKLDFAESISILGHSQGGVVAGMVAGYYLDDITCLVQMAPAATLKDDAIKGTLMGVEYNTKHIPEYVEFDNKRLGSLYFRIAQHLPIYEVSSQYNGPVSLIHGTEDGVVSCNASKKYHEVYADSELHLLEGEDHSFLHNMDKAVAIAVDFIGKKLK</sequence>
<keyword evidence="2" id="KW-0378">Hydrolase</keyword>
<dbReference type="SUPFAM" id="SSF53474">
    <property type="entry name" value="alpha/beta-Hydrolases"/>
    <property type="match status" value="1"/>
</dbReference>
<dbReference type="InterPro" id="IPR022742">
    <property type="entry name" value="Hydrolase_4"/>
</dbReference>
<gene>
    <name evidence="2" type="ORF">HGI39_27830</name>
</gene>
<dbReference type="PANTHER" id="PTHR42886:SF53">
    <property type="entry name" value="ALPHA_BETA-HYDROLASES SUPERFAMILY PROTEIN"/>
    <property type="match status" value="1"/>
</dbReference>
<dbReference type="GO" id="GO:0016787">
    <property type="term" value="F:hydrolase activity"/>
    <property type="evidence" value="ECO:0007669"/>
    <property type="project" value="UniProtKB-KW"/>
</dbReference>
<accession>A0AAW3WI36</accession>
<dbReference type="Proteomes" id="UP001194098">
    <property type="component" value="Unassembled WGS sequence"/>
</dbReference>
<reference evidence="2" key="1">
    <citation type="submission" date="2020-04" db="EMBL/GenBank/DDBJ databases">
        <authorList>
            <person name="Brown S."/>
        </authorList>
    </citation>
    <scope>NUCLEOTIDE SEQUENCE</scope>
    <source>
        <strain evidence="2">DJ015</strain>
    </source>
</reference>
<protein>
    <submittedName>
        <fullName evidence="2">Alpha/beta hydrolase</fullName>
    </submittedName>
</protein>
<evidence type="ECO:0000259" key="1">
    <source>
        <dbReference type="Pfam" id="PF12146"/>
    </source>
</evidence>
<evidence type="ECO:0000313" key="3">
    <source>
        <dbReference type="Proteomes" id="UP001194098"/>
    </source>
</evidence>
<dbReference type="Pfam" id="PF12146">
    <property type="entry name" value="Hydrolase_4"/>
    <property type="match status" value="1"/>
</dbReference>
<dbReference type="PANTHER" id="PTHR42886">
    <property type="entry name" value="RE40534P-RELATED"/>
    <property type="match status" value="1"/>
</dbReference>
<dbReference type="InterPro" id="IPR029058">
    <property type="entry name" value="AB_hydrolase_fold"/>
</dbReference>
<feature type="domain" description="Serine aminopeptidase S33" evidence="1">
    <location>
        <begin position="29"/>
        <end position="143"/>
    </location>
</feature>
<dbReference type="AlphaFoldDB" id="A0AAW3WI36"/>
<evidence type="ECO:0000313" key="2">
    <source>
        <dbReference type="EMBL" id="MBC2478412.1"/>
    </source>
</evidence>
<dbReference type="EMBL" id="JABAGV010000433">
    <property type="protein sequence ID" value="MBC2478412.1"/>
    <property type="molecule type" value="Genomic_DNA"/>
</dbReference>
<proteinExistence type="predicted"/>
<dbReference type="Gene3D" id="3.40.50.1820">
    <property type="entry name" value="alpha/beta hydrolase"/>
    <property type="match status" value="1"/>
</dbReference>